<organism evidence="3">
    <name type="scientific">Myoviridae sp. ctMnh10</name>
    <dbReference type="NCBI Taxonomy" id="2827682"/>
    <lineage>
        <taxon>Viruses</taxon>
        <taxon>Duplodnaviria</taxon>
        <taxon>Heunggongvirae</taxon>
        <taxon>Uroviricota</taxon>
        <taxon>Caudoviricetes</taxon>
    </lineage>
</organism>
<dbReference type="InterPro" id="IPR023346">
    <property type="entry name" value="Lysozyme-like_dom_sf"/>
</dbReference>
<name>A0A8S5THU2_9CAUD</name>
<evidence type="ECO:0000313" key="3">
    <source>
        <dbReference type="EMBL" id="DAF62704.1"/>
    </source>
</evidence>
<sequence length="138" mass="15364">MANSPQLKPTLEAAIKQPSPARTVEVRVQPSPQIASSPVAGRCEEFRELVEKYPWNSKVMLAIARAESNCNPRSDNSGLNTDGTYDYGLFQINSVHGHSRSVLANPAKNTEIAFKIWQSQGYRAWSAYNNGSYLKFMN</sequence>
<reference evidence="3" key="1">
    <citation type="journal article" date="2021" name="Proc. Natl. Acad. Sci. U.S.A.">
        <title>A Catalog of Tens of Thousands of Viruses from Human Metagenomes Reveals Hidden Associations with Chronic Diseases.</title>
        <authorList>
            <person name="Tisza M.J."/>
            <person name="Buck C.B."/>
        </authorList>
    </citation>
    <scope>NUCLEOTIDE SEQUENCE</scope>
    <source>
        <strain evidence="3">CtMnh10</strain>
    </source>
</reference>
<feature type="domain" description="Transglycosylase SLT" evidence="2">
    <location>
        <begin position="58"/>
        <end position="126"/>
    </location>
</feature>
<evidence type="ECO:0000259" key="2">
    <source>
        <dbReference type="Pfam" id="PF18896"/>
    </source>
</evidence>
<feature type="region of interest" description="Disordered" evidence="1">
    <location>
        <begin position="15"/>
        <end position="37"/>
    </location>
</feature>
<proteinExistence type="predicted"/>
<dbReference type="InterPro" id="IPR043992">
    <property type="entry name" value="SLT_3"/>
</dbReference>
<dbReference type="Gene3D" id="1.10.530.10">
    <property type="match status" value="1"/>
</dbReference>
<protein>
    <submittedName>
        <fullName evidence="3">LagB-like protein</fullName>
    </submittedName>
</protein>
<dbReference type="SUPFAM" id="SSF53955">
    <property type="entry name" value="Lysozyme-like"/>
    <property type="match status" value="1"/>
</dbReference>
<dbReference type="Pfam" id="PF18896">
    <property type="entry name" value="SLT_3"/>
    <property type="match status" value="1"/>
</dbReference>
<accession>A0A8S5THU2</accession>
<dbReference type="EMBL" id="BK032827">
    <property type="protein sequence ID" value="DAF62704.1"/>
    <property type="molecule type" value="Genomic_DNA"/>
</dbReference>
<evidence type="ECO:0000256" key="1">
    <source>
        <dbReference type="SAM" id="MobiDB-lite"/>
    </source>
</evidence>